<dbReference type="Gene3D" id="3.30.200.20">
    <property type="entry name" value="Phosphorylase Kinase, domain 1"/>
    <property type="match status" value="1"/>
</dbReference>
<keyword evidence="5 16" id="KW-0732">Signal</keyword>
<evidence type="ECO:0000256" key="13">
    <source>
        <dbReference type="ARBA" id="ARBA00051243"/>
    </source>
</evidence>
<keyword evidence="4 15" id="KW-0812">Transmembrane</keyword>
<dbReference type="FunFam" id="1.10.510.10:FF:000190">
    <property type="entry name" value="Proto-oncogene tyrosine-protein kinase receptor Ret"/>
    <property type="match status" value="1"/>
</dbReference>
<dbReference type="PANTHER" id="PTHR24416:SF620">
    <property type="entry name" value="TYROSINE-PROTEIN KINASE RECEPTOR TORSO"/>
    <property type="match status" value="1"/>
</dbReference>
<dbReference type="GO" id="GO:0004714">
    <property type="term" value="F:transmembrane receptor protein tyrosine kinase activity"/>
    <property type="evidence" value="ECO:0007669"/>
    <property type="project" value="UniProtKB-EC"/>
</dbReference>
<feature type="transmembrane region" description="Helical" evidence="15">
    <location>
        <begin position="366"/>
        <end position="390"/>
    </location>
</feature>
<dbReference type="GO" id="GO:1902533">
    <property type="term" value="P:positive regulation of intracellular signal transduction"/>
    <property type="evidence" value="ECO:0007669"/>
    <property type="project" value="UniProtKB-ARBA"/>
</dbReference>
<evidence type="ECO:0000259" key="17">
    <source>
        <dbReference type="PROSITE" id="PS50011"/>
    </source>
</evidence>
<gene>
    <name evidence="18" type="ORF">BINO364_LOCUS363</name>
</gene>
<evidence type="ECO:0000256" key="5">
    <source>
        <dbReference type="ARBA" id="ARBA00022729"/>
    </source>
</evidence>
<proteinExistence type="predicted"/>
<dbReference type="SMART" id="SM00219">
    <property type="entry name" value="TyrKc"/>
    <property type="match status" value="1"/>
</dbReference>
<dbReference type="EMBL" id="OV170221">
    <property type="protein sequence ID" value="CAH0713171.1"/>
    <property type="molecule type" value="Genomic_DNA"/>
</dbReference>
<dbReference type="InterPro" id="IPR020635">
    <property type="entry name" value="Tyr_kinase_cat_dom"/>
</dbReference>
<evidence type="ECO:0000256" key="4">
    <source>
        <dbReference type="ARBA" id="ARBA00022692"/>
    </source>
</evidence>
<accession>A0A8J9Y370</accession>
<dbReference type="InterPro" id="IPR050122">
    <property type="entry name" value="RTK"/>
</dbReference>
<dbReference type="PROSITE" id="PS50011">
    <property type="entry name" value="PROTEIN_KINASE_DOM"/>
    <property type="match status" value="1"/>
</dbReference>
<evidence type="ECO:0000256" key="12">
    <source>
        <dbReference type="ARBA" id="ARBA00023180"/>
    </source>
</evidence>
<keyword evidence="6 14" id="KW-0547">Nucleotide-binding</keyword>
<dbReference type="InterPro" id="IPR000719">
    <property type="entry name" value="Prot_kinase_dom"/>
</dbReference>
<dbReference type="GO" id="GO:0005886">
    <property type="term" value="C:plasma membrane"/>
    <property type="evidence" value="ECO:0007669"/>
    <property type="project" value="TreeGrafter"/>
</dbReference>
<evidence type="ECO:0000256" key="16">
    <source>
        <dbReference type="SAM" id="SignalP"/>
    </source>
</evidence>
<comment type="catalytic activity">
    <reaction evidence="13">
        <text>L-tyrosyl-[protein] + ATP = O-phospho-L-tyrosyl-[protein] + ADP + H(+)</text>
        <dbReference type="Rhea" id="RHEA:10596"/>
        <dbReference type="Rhea" id="RHEA-COMP:10136"/>
        <dbReference type="Rhea" id="RHEA-COMP:20101"/>
        <dbReference type="ChEBI" id="CHEBI:15378"/>
        <dbReference type="ChEBI" id="CHEBI:30616"/>
        <dbReference type="ChEBI" id="CHEBI:46858"/>
        <dbReference type="ChEBI" id="CHEBI:61978"/>
        <dbReference type="ChEBI" id="CHEBI:456216"/>
        <dbReference type="EC" id="2.7.10.1"/>
    </reaction>
</comment>
<keyword evidence="12" id="KW-0325">Glycoprotein</keyword>
<evidence type="ECO:0000256" key="15">
    <source>
        <dbReference type="SAM" id="Phobius"/>
    </source>
</evidence>
<dbReference type="OrthoDB" id="546826at2759"/>
<evidence type="ECO:0000313" key="18">
    <source>
        <dbReference type="EMBL" id="CAH0713171.1"/>
    </source>
</evidence>
<keyword evidence="11" id="KW-0829">Tyrosine-protein kinase</keyword>
<keyword evidence="9 15" id="KW-1133">Transmembrane helix</keyword>
<evidence type="ECO:0000256" key="10">
    <source>
        <dbReference type="ARBA" id="ARBA00023136"/>
    </source>
</evidence>
<dbReference type="InterPro" id="IPR001245">
    <property type="entry name" value="Ser-Thr/Tyr_kinase_cat_dom"/>
</dbReference>
<reference evidence="18" key="1">
    <citation type="submission" date="2021-12" db="EMBL/GenBank/DDBJ databases">
        <authorList>
            <person name="Martin H S."/>
        </authorList>
    </citation>
    <scope>NUCLEOTIDE SEQUENCE</scope>
</reference>
<dbReference type="Pfam" id="PF23008">
    <property type="entry name" value="FN3_Tor_3rd"/>
    <property type="match status" value="1"/>
</dbReference>
<evidence type="ECO:0000256" key="11">
    <source>
        <dbReference type="ARBA" id="ARBA00023137"/>
    </source>
</evidence>
<dbReference type="Proteomes" id="UP000838878">
    <property type="component" value="Chromosome 1"/>
</dbReference>
<feature type="non-terminal residue" evidence="18">
    <location>
        <position position="801"/>
    </location>
</feature>
<dbReference type="PANTHER" id="PTHR24416">
    <property type="entry name" value="TYROSINE-PROTEIN KINASE RECEPTOR"/>
    <property type="match status" value="1"/>
</dbReference>
<dbReference type="EC" id="2.7.10.1" evidence="2"/>
<protein>
    <recommendedName>
        <fullName evidence="2">receptor protein-tyrosine kinase</fullName>
        <ecNumber evidence="2">2.7.10.1</ecNumber>
    </recommendedName>
</protein>
<keyword evidence="7" id="KW-0418">Kinase</keyword>
<evidence type="ECO:0000256" key="1">
    <source>
        <dbReference type="ARBA" id="ARBA00004479"/>
    </source>
</evidence>
<dbReference type="InterPro" id="IPR017441">
    <property type="entry name" value="Protein_kinase_ATP_BS"/>
</dbReference>
<dbReference type="GO" id="GO:0005524">
    <property type="term" value="F:ATP binding"/>
    <property type="evidence" value="ECO:0007669"/>
    <property type="project" value="UniProtKB-UniRule"/>
</dbReference>
<dbReference type="PROSITE" id="PS00107">
    <property type="entry name" value="PROTEIN_KINASE_ATP"/>
    <property type="match status" value="1"/>
</dbReference>
<feature type="chain" id="PRO_5035433196" description="receptor protein-tyrosine kinase" evidence="16">
    <location>
        <begin position="22"/>
        <end position="801"/>
    </location>
</feature>
<dbReference type="GO" id="GO:0043235">
    <property type="term" value="C:receptor complex"/>
    <property type="evidence" value="ECO:0007669"/>
    <property type="project" value="TreeGrafter"/>
</dbReference>
<dbReference type="Gene3D" id="1.10.510.10">
    <property type="entry name" value="Transferase(Phosphotransferase) domain 1"/>
    <property type="match status" value="1"/>
</dbReference>
<keyword evidence="3" id="KW-0808">Transferase</keyword>
<feature type="domain" description="Protein kinase" evidence="17">
    <location>
        <begin position="435"/>
        <end position="736"/>
    </location>
</feature>
<dbReference type="CDD" id="cd00192">
    <property type="entry name" value="PTKc"/>
    <property type="match status" value="1"/>
</dbReference>
<evidence type="ECO:0000256" key="7">
    <source>
        <dbReference type="ARBA" id="ARBA00022777"/>
    </source>
</evidence>
<evidence type="ECO:0000256" key="9">
    <source>
        <dbReference type="ARBA" id="ARBA00022989"/>
    </source>
</evidence>
<dbReference type="Pfam" id="PF07714">
    <property type="entry name" value="PK_Tyr_Ser-Thr"/>
    <property type="match status" value="1"/>
</dbReference>
<dbReference type="AlphaFoldDB" id="A0A8J9Y370"/>
<organism evidence="18 19">
    <name type="scientific">Brenthis ino</name>
    <name type="common">lesser marbled fritillary</name>
    <dbReference type="NCBI Taxonomy" id="405034"/>
    <lineage>
        <taxon>Eukaryota</taxon>
        <taxon>Metazoa</taxon>
        <taxon>Ecdysozoa</taxon>
        <taxon>Arthropoda</taxon>
        <taxon>Hexapoda</taxon>
        <taxon>Insecta</taxon>
        <taxon>Pterygota</taxon>
        <taxon>Neoptera</taxon>
        <taxon>Endopterygota</taxon>
        <taxon>Lepidoptera</taxon>
        <taxon>Glossata</taxon>
        <taxon>Ditrysia</taxon>
        <taxon>Papilionoidea</taxon>
        <taxon>Nymphalidae</taxon>
        <taxon>Heliconiinae</taxon>
        <taxon>Argynnini</taxon>
        <taxon>Brenthis</taxon>
    </lineage>
</organism>
<dbReference type="InterPro" id="IPR011009">
    <property type="entry name" value="Kinase-like_dom_sf"/>
</dbReference>
<name>A0A8J9Y370_9NEOP</name>
<feature type="binding site" evidence="14">
    <location>
        <position position="464"/>
    </location>
    <ligand>
        <name>ATP</name>
        <dbReference type="ChEBI" id="CHEBI:30616"/>
    </ligand>
</feature>
<keyword evidence="10 15" id="KW-0472">Membrane</keyword>
<evidence type="ECO:0000256" key="6">
    <source>
        <dbReference type="ARBA" id="ARBA00022741"/>
    </source>
</evidence>
<evidence type="ECO:0000256" key="3">
    <source>
        <dbReference type="ARBA" id="ARBA00022679"/>
    </source>
</evidence>
<evidence type="ECO:0000256" key="2">
    <source>
        <dbReference type="ARBA" id="ARBA00011902"/>
    </source>
</evidence>
<dbReference type="SUPFAM" id="SSF56112">
    <property type="entry name" value="Protein kinase-like (PK-like)"/>
    <property type="match status" value="1"/>
</dbReference>
<sequence length="801" mass="91438">MFVVTVISFLLNVLSISSTLAEIFFVKELPVSDNQIKDLAQAVCDEMLYGTVTNRNRCVTQFLYQAHSSYFTPSTSTIKIECNSDTQILFRITPSKYTQLVTLVPLDIDVNKTIEFSIIEPYQEKASLYPEPGKYTFWTTTINDTGFLSPWKRGPYIENFVPQREQKPYAINITFSNLLLIEDDFFVKANISWNSTDAADSLTVTNSCNKETQGNFYYKTIKPCERRNVILHNLFLNDTCTVTINGKYGVTKKVYHTPPCIHRECYKFTAQNVTLKAVWDENQDFWTVHVSWNRPTFAPDYYNATLRTNMAVQSVRVPGNATVMHFKNVKGREFFNVSLVAHANNRTAHTSARSLFPNLQLASKPLSGLLVGAWCSALVFVVLLVAAFCWKRRFHLTRSGNYYRTTMEKIPQDELDVDGMEAGTEDQWEVRPERLLLHEVIGEGAFGVVRRGTFAPANKEVAVKMLKDLPSVEEIRSFRAEMELMKSVGAHAHVVSLLACCSGRRLLIVAEYCSRGDLLSYLRCSWDIMLTRRNVKYYNNNKDGVNYRNNLFKSKTTGLKFAANRLYDLQEVCDTELTILDLLSFCRQIAMGMEFLASNRVVHRDLAARNILVTGDRTLKIADFGLSRDIYQENQYKQKGNGKMPVKWMALESLTHRIYTTQTDVWSFGVVVWEVVTVGGSPYAGVSAARLPRLLAAGYRMPRPPNCSTALYDLMLSCWNERPRARPTFSELHARLDDLLCACADHYMSLAVPTEVPEIHSKPYRYVRKLIRGRRKRSKNYERPLAAPTNHYTEQPVIALT</sequence>
<dbReference type="GO" id="GO:0007169">
    <property type="term" value="P:cell surface receptor protein tyrosine kinase signaling pathway"/>
    <property type="evidence" value="ECO:0007669"/>
    <property type="project" value="TreeGrafter"/>
</dbReference>
<dbReference type="InterPro" id="IPR054166">
    <property type="entry name" value="Tor_FN3_3nd"/>
</dbReference>
<dbReference type="InterPro" id="IPR054167">
    <property type="entry name" value="Tor_FN3_1st"/>
</dbReference>
<evidence type="ECO:0000256" key="8">
    <source>
        <dbReference type="ARBA" id="ARBA00022840"/>
    </source>
</evidence>
<comment type="subcellular location">
    <subcellularLocation>
        <location evidence="1">Membrane</location>
        <topology evidence="1">Single-pass type I membrane protein</topology>
    </subcellularLocation>
</comment>
<keyword evidence="19" id="KW-1185">Reference proteome</keyword>
<dbReference type="Pfam" id="PF23006">
    <property type="entry name" value="Tor_FN3_1st"/>
    <property type="match status" value="1"/>
</dbReference>
<evidence type="ECO:0000313" key="19">
    <source>
        <dbReference type="Proteomes" id="UP000838878"/>
    </source>
</evidence>
<feature type="signal peptide" evidence="16">
    <location>
        <begin position="1"/>
        <end position="21"/>
    </location>
</feature>
<dbReference type="InterPro" id="IPR008266">
    <property type="entry name" value="Tyr_kinase_AS"/>
</dbReference>
<evidence type="ECO:0000256" key="14">
    <source>
        <dbReference type="PROSITE-ProRule" id="PRU10141"/>
    </source>
</evidence>
<keyword evidence="8 14" id="KW-0067">ATP-binding</keyword>
<dbReference type="PROSITE" id="PS00109">
    <property type="entry name" value="PROTEIN_KINASE_TYR"/>
    <property type="match status" value="1"/>
</dbReference>